<comment type="caution">
    <text evidence="2">The sequence shown here is derived from an EMBL/GenBank/DDBJ whole genome shotgun (WGS) entry which is preliminary data.</text>
</comment>
<gene>
    <name evidence="2" type="ORF">CTAM01_07966</name>
</gene>
<name>A0ABQ9R7M3_9PEZI</name>
<dbReference type="Proteomes" id="UP001227543">
    <property type="component" value="Unassembled WGS sequence"/>
</dbReference>
<sequence>MWMWVCCLWMLDARRPGCRMMDAAAKTVGNRKLGARSDVRKSTDPSPRTRKGCMVVWLGVTIVEDPDIFQSASTYSQSTLSWCFVSVLPAPVSASCYCQLQVEVLTQSLPQLYGLYRDPTPTACVSKRNRWRKINRNRIPTVSVLGSNTS</sequence>
<dbReference type="EMBL" id="MLFU01000026">
    <property type="protein sequence ID" value="KAK1497302.1"/>
    <property type="molecule type" value="Genomic_DNA"/>
</dbReference>
<feature type="chain" id="PRO_5045206659" description="Secreted protein" evidence="1">
    <location>
        <begin position="21"/>
        <end position="150"/>
    </location>
</feature>
<proteinExistence type="predicted"/>
<dbReference type="GeneID" id="85408225"/>
<dbReference type="RefSeq" id="XP_060381442.1">
    <property type="nucleotide sequence ID" value="XM_060523987.1"/>
</dbReference>
<feature type="signal peptide" evidence="1">
    <location>
        <begin position="1"/>
        <end position="20"/>
    </location>
</feature>
<evidence type="ECO:0000256" key="1">
    <source>
        <dbReference type="SAM" id="SignalP"/>
    </source>
</evidence>
<accession>A0ABQ9R7M3</accession>
<evidence type="ECO:0000313" key="2">
    <source>
        <dbReference type="EMBL" id="KAK1497302.1"/>
    </source>
</evidence>
<protein>
    <recommendedName>
        <fullName evidence="4">Secreted protein</fullName>
    </recommendedName>
</protein>
<organism evidence="2 3">
    <name type="scientific">Colletotrichum tamarilloi</name>
    <dbReference type="NCBI Taxonomy" id="1209934"/>
    <lineage>
        <taxon>Eukaryota</taxon>
        <taxon>Fungi</taxon>
        <taxon>Dikarya</taxon>
        <taxon>Ascomycota</taxon>
        <taxon>Pezizomycotina</taxon>
        <taxon>Sordariomycetes</taxon>
        <taxon>Hypocreomycetidae</taxon>
        <taxon>Glomerellales</taxon>
        <taxon>Glomerellaceae</taxon>
        <taxon>Colletotrichum</taxon>
        <taxon>Colletotrichum acutatum species complex</taxon>
    </lineage>
</organism>
<evidence type="ECO:0008006" key="4">
    <source>
        <dbReference type="Google" id="ProtNLM"/>
    </source>
</evidence>
<reference evidence="2 3" key="1">
    <citation type="submission" date="2016-10" db="EMBL/GenBank/DDBJ databases">
        <title>The genome sequence of Colletotrichum fioriniae PJ7.</title>
        <authorList>
            <person name="Baroncelli R."/>
        </authorList>
    </citation>
    <scope>NUCLEOTIDE SEQUENCE [LARGE SCALE GENOMIC DNA]</scope>
    <source>
        <strain evidence="2 3">Tom-12</strain>
    </source>
</reference>
<evidence type="ECO:0000313" key="3">
    <source>
        <dbReference type="Proteomes" id="UP001227543"/>
    </source>
</evidence>
<keyword evidence="3" id="KW-1185">Reference proteome</keyword>
<keyword evidence="1" id="KW-0732">Signal</keyword>